<organism evidence="8 9">
    <name type="scientific">Synechocystis salina LEGE 00031</name>
    <dbReference type="NCBI Taxonomy" id="1828736"/>
    <lineage>
        <taxon>Bacteria</taxon>
        <taxon>Bacillati</taxon>
        <taxon>Cyanobacteriota</taxon>
        <taxon>Cyanophyceae</taxon>
        <taxon>Synechococcales</taxon>
        <taxon>Merismopediaceae</taxon>
        <taxon>Synechocystis</taxon>
    </lineage>
</organism>
<accession>A0ABR9VTD2</accession>
<gene>
    <name evidence="8" type="ORF">IQ217_12340</name>
</gene>
<keyword evidence="3" id="KW-0479">Metal-binding</keyword>
<dbReference type="PANTHER" id="PTHR42891">
    <property type="entry name" value="D-GLYCERO-BETA-D-MANNO-HEPTOSE-1,7-BISPHOSPHATE 7-PHOSPHATASE"/>
    <property type="match status" value="1"/>
</dbReference>
<comment type="caution">
    <text evidence="8">The sequence shown here is derived from an EMBL/GenBank/DDBJ whole genome shotgun (WGS) entry which is preliminary data.</text>
</comment>
<evidence type="ECO:0000313" key="8">
    <source>
        <dbReference type="EMBL" id="MBE9254611.1"/>
    </source>
</evidence>
<dbReference type="InterPro" id="IPR006543">
    <property type="entry name" value="Histidinol-phos"/>
</dbReference>
<evidence type="ECO:0000256" key="6">
    <source>
        <dbReference type="ARBA" id="ARBA00031828"/>
    </source>
</evidence>
<dbReference type="NCBIfam" id="TIGR01662">
    <property type="entry name" value="HAD-SF-IIIA"/>
    <property type="match status" value="1"/>
</dbReference>
<dbReference type="SUPFAM" id="SSF56784">
    <property type="entry name" value="HAD-like"/>
    <property type="match status" value="1"/>
</dbReference>
<evidence type="ECO:0000256" key="1">
    <source>
        <dbReference type="ARBA" id="ARBA00004496"/>
    </source>
</evidence>
<keyword evidence="9" id="KW-1185">Reference proteome</keyword>
<dbReference type="CDD" id="cd07503">
    <property type="entry name" value="HAD_HisB-N"/>
    <property type="match status" value="1"/>
</dbReference>
<evidence type="ECO:0000256" key="4">
    <source>
        <dbReference type="ARBA" id="ARBA00022801"/>
    </source>
</evidence>
<keyword evidence="4 7" id="KW-0378">Hydrolase</keyword>
<dbReference type="Gene3D" id="3.40.50.1000">
    <property type="entry name" value="HAD superfamily/HAD-like"/>
    <property type="match status" value="1"/>
</dbReference>
<evidence type="ECO:0000256" key="7">
    <source>
        <dbReference type="PIRNR" id="PIRNR004682"/>
    </source>
</evidence>
<dbReference type="Pfam" id="PF13242">
    <property type="entry name" value="Hydrolase_like"/>
    <property type="match status" value="1"/>
</dbReference>
<evidence type="ECO:0000256" key="5">
    <source>
        <dbReference type="ARBA" id="ARBA00023277"/>
    </source>
</evidence>
<dbReference type="EC" id="3.1.3.-" evidence="7"/>
<keyword evidence="5 7" id="KW-0119">Carbohydrate metabolism</keyword>
<proteinExistence type="inferred from homology"/>
<dbReference type="EMBL" id="JADEVV010000034">
    <property type="protein sequence ID" value="MBE9254611.1"/>
    <property type="molecule type" value="Genomic_DNA"/>
</dbReference>
<dbReference type="RefSeq" id="WP_194020169.1">
    <property type="nucleotide sequence ID" value="NZ_JADEVV010000034.1"/>
</dbReference>
<evidence type="ECO:0000313" key="9">
    <source>
        <dbReference type="Proteomes" id="UP000658720"/>
    </source>
</evidence>
<name>A0ABR9VTD2_9SYNC</name>
<dbReference type="InterPro" id="IPR006549">
    <property type="entry name" value="HAD-SF_hydro_IIIA"/>
</dbReference>
<sequence length="189" mass="20546">MSALRKALFLDRDGVIIDYIPYLGKPEQVQLPRGAGPALIQWQKAGYLLIVITNQAGIGRGYFDHGDVAAVHDKIQREYGKEGVKFTDFFLCPHHPEEGCDCRKPAPEMLLRAAEQYQISLQESYFIGDAPSDVGAAIAAGCQPVVLLTGRGQETCQKLDKFAAQLAEPIPVFANLGETVSLLASPSSE</sequence>
<evidence type="ECO:0000256" key="2">
    <source>
        <dbReference type="ARBA" id="ARBA00022490"/>
    </source>
</evidence>
<dbReference type="PIRSF" id="PIRSF004682">
    <property type="entry name" value="GmhB"/>
    <property type="match status" value="1"/>
</dbReference>
<evidence type="ECO:0000256" key="3">
    <source>
        <dbReference type="ARBA" id="ARBA00022723"/>
    </source>
</evidence>
<comment type="subcellular location">
    <subcellularLocation>
        <location evidence="1 7">Cytoplasm</location>
    </subcellularLocation>
</comment>
<keyword evidence="2 7" id="KW-0963">Cytoplasm</keyword>
<comment type="similarity">
    <text evidence="7">Belongs to the gmhB family.</text>
</comment>
<dbReference type="NCBIfam" id="TIGR01656">
    <property type="entry name" value="Histidinol-ppas"/>
    <property type="match status" value="1"/>
</dbReference>
<dbReference type="InterPro" id="IPR004446">
    <property type="entry name" value="Heptose_bisP_phosphatase"/>
</dbReference>
<reference evidence="8 9" key="1">
    <citation type="submission" date="2020-10" db="EMBL/GenBank/DDBJ databases">
        <authorList>
            <person name="Castelo-Branco R."/>
            <person name="Eusebio N."/>
            <person name="Adriana R."/>
            <person name="Vieira A."/>
            <person name="Brugerolle De Fraissinette N."/>
            <person name="Rezende De Castro R."/>
            <person name="Schneider M.P."/>
            <person name="Vasconcelos V."/>
            <person name="Leao P.N."/>
        </authorList>
    </citation>
    <scope>NUCLEOTIDE SEQUENCE [LARGE SCALE GENOMIC DNA]</scope>
    <source>
        <strain evidence="8 9">LEGE 00031</strain>
    </source>
</reference>
<dbReference type="PANTHER" id="PTHR42891:SF1">
    <property type="entry name" value="D-GLYCERO-BETA-D-MANNO-HEPTOSE-1,7-BISPHOSPHATE 7-PHOSPHATASE"/>
    <property type="match status" value="1"/>
</dbReference>
<dbReference type="Proteomes" id="UP000658720">
    <property type="component" value="Unassembled WGS sequence"/>
</dbReference>
<dbReference type="InterPro" id="IPR036412">
    <property type="entry name" value="HAD-like_sf"/>
</dbReference>
<dbReference type="InterPro" id="IPR023214">
    <property type="entry name" value="HAD_sf"/>
</dbReference>
<protein>
    <recommendedName>
        <fullName evidence="6 7">D,D-heptose 1,7-bisphosphate phosphatase</fullName>
        <ecNumber evidence="7">3.1.3.-</ecNumber>
    </recommendedName>
</protein>
<dbReference type="GO" id="GO:0016787">
    <property type="term" value="F:hydrolase activity"/>
    <property type="evidence" value="ECO:0007669"/>
    <property type="project" value="UniProtKB-KW"/>
</dbReference>